<sequence>MRARQKQEMLEILAEVEALPLSTIPTMEAMEYFIKAKRLMREALVEIDRCPIPTSNMVCGASYGRPWIRLRNELDEAARVLEWQTKQFGSGRGEPRVSYDVTDF</sequence>
<gene>
    <name evidence="1" type="ORF">FEQ00_00776</name>
</gene>
<dbReference type="Proteomes" id="UP001248067">
    <property type="component" value="Unassembled WGS sequence"/>
</dbReference>
<keyword evidence="2" id="KW-1185">Reference proteome</keyword>
<protein>
    <recommendedName>
        <fullName evidence="3">Phage protein</fullName>
    </recommendedName>
</protein>
<dbReference type="EMBL" id="VJSY01000004">
    <property type="protein sequence ID" value="MDR8752372.1"/>
    <property type="molecule type" value="Genomic_DNA"/>
</dbReference>
<proteinExistence type="predicted"/>
<evidence type="ECO:0000313" key="2">
    <source>
        <dbReference type="Proteomes" id="UP001248067"/>
    </source>
</evidence>
<evidence type="ECO:0008006" key="3">
    <source>
        <dbReference type="Google" id="ProtNLM"/>
    </source>
</evidence>
<organism evidence="1 2">
    <name type="scientific">Burkholderia pseudomultivorans</name>
    <dbReference type="NCBI Taxonomy" id="1207504"/>
    <lineage>
        <taxon>Bacteria</taxon>
        <taxon>Pseudomonadati</taxon>
        <taxon>Pseudomonadota</taxon>
        <taxon>Betaproteobacteria</taxon>
        <taxon>Burkholderiales</taxon>
        <taxon>Burkholderiaceae</taxon>
        <taxon>Burkholderia</taxon>
        <taxon>Burkholderia cepacia complex</taxon>
    </lineage>
</organism>
<name>A0ABU2DXR1_9BURK</name>
<evidence type="ECO:0000313" key="1">
    <source>
        <dbReference type="EMBL" id="MDR8752372.1"/>
    </source>
</evidence>
<reference evidence="1 2" key="1">
    <citation type="submission" date="2019-06" db="EMBL/GenBank/DDBJ databases">
        <title>Evolution of Burkholderia multivorans in the lungs of Cystic Fibrosis patients.</title>
        <authorList>
            <person name="Moreira L.M."/>
        </authorList>
    </citation>
    <scope>NUCLEOTIDE SEQUENCE [LARGE SCALE GENOMIC DNA]</scope>
    <source>
        <strain evidence="1 2">VC13239</strain>
    </source>
</reference>
<comment type="caution">
    <text evidence="1">The sequence shown here is derived from an EMBL/GenBank/DDBJ whole genome shotgun (WGS) entry which is preliminary data.</text>
</comment>
<accession>A0ABU2DXR1</accession>